<evidence type="ECO:0000313" key="2">
    <source>
        <dbReference type="Proteomes" id="UP000017842"/>
    </source>
</evidence>
<keyword evidence="2" id="KW-1185">Reference proteome</keyword>
<gene>
    <name evidence="1" type="ORF">MGMO_44c00360</name>
</gene>
<name>V5E011_9GAMM</name>
<comment type="caution">
    <text evidence="1">The sequence shown here is derived from an EMBL/GenBank/DDBJ whole genome shotgun (WGS) entry which is preliminary data.</text>
</comment>
<dbReference type="OrthoDB" id="6463287at2"/>
<reference evidence="1 2" key="1">
    <citation type="journal article" date="2013" name="Genome Announc.">
        <title>Draft Genome Sequence of the Methanotrophic Gammaproteobacterium Methyloglobulus morosus DSM 22980 Strain KoM1.</title>
        <authorList>
            <person name="Poehlein A."/>
            <person name="Deutzmann J.S."/>
            <person name="Daniel R."/>
            <person name="Simeonova D.D."/>
        </authorList>
    </citation>
    <scope>NUCLEOTIDE SEQUENCE [LARGE SCALE GENOMIC DNA]</scope>
    <source>
        <strain evidence="1 2">KoM1</strain>
    </source>
</reference>
<evidence type="ECO:0000313" key="1">
    <source>
        <dbReference type="EMBL" id="ESS72886.1"/>
    </source>
</evidence>
<protein>
    <submittedName>
        <fullName evidence="1">Uncharacterized protein</fullName>
    </submittedName>
</protein>
<organism evidence="1 2">
    <name type="scientific">Methyloglobulus morosus KoM1</name>
    <dbReference type="NCBI Taxonomy" id="1116472"/>
    <lineage>
        <taxon>Bacteria</taxon>
        <taxon>Pseudomonadati</taxon>
        <taxon>Pseudomonadota</taxon>
        <taxon>Gammaproteobacteria</taxon>
        <taxon>Methylococcales</taxon>
        <taxon>Methylococcaceae</taxon>
        <taxon>Methyloglobulus</taxon>
    </lineage>
</organism>
<dbReference type="AlphaFoldDB" id="V5E011"/>
<proteinExistence type="predicted"/>
<dbReference type="RefSeq" id="WP_023494136.1">
    <property type="nucleotide sequence ID" value="NZ_AYLO01000043.1"/>
</dbReference>
<dbReference type="EMBL" id="AYLO01000043">
    <property type="protein sequence ID" value="ESS72886.1"/>
    <property type="molecule type" value="Genomic_DNA"/>
</dbReference>
<dbReference type="STRING" id="1116472.MGMO_44c00360"/>
<accession>V5E011</accession>
<dbReference type="eggNOG" id="ENOG50334DA">
    <property type="taxonomic scope" value="Bacteria"/>
</dbReference>
<dbReference type="Proteomes" id="UP000017842">
    <property type="component" value="Unassembled WGS sequence"/>
</dbReference>
<sequence>MASLGEQFPSEIKRSHIENALKPGCVVRLELKLTTITKPKFLVLVTTDDPEYLSFLVNSEINTYIQNRPDLLKCQVSIDAANHNFLSYDSHIACHEITTIMREEVVRALMADPAALRGKISTDVREQIMAAVKIAKTIDKDKKNRIISSLENAI</sequence>